<reference evidence="6" key="1">
    <citation type="journal article" date="2014" name="Science">
        <title>Ancient hybridizations among the ancestral genomes of bread wheat.</title>
        <authorList>
            <consortium name="International Wheat Genome Sequencing Consortium,"/>
            <person name="Marcussen T."/>
            <person name="Sandve S.R."/>
            <person name="Heier L."/>
            <person name="Spannagl M."/>
            <person name="Pfeifer M."/>
            <person name="Jakobsen K.S."/>
            <person name="Wulff B.B."/>
            <person name="Steuernagel B."/>
            <person name="Mayer K.F."/>
            <person name="Olsen O.A."/>
        </authorList>
    </citation>
    <scope>NUCLEOTIDE SEQUENCE [LARGE SCALE GENOMIC DNA]</scope>
    <source>
        <strain evidence="6">cv. AL8/78</strain>
    </source>
</reference>
<dbReference type="FunFam" id="1.25.70.10:FF:000001">
    <property type="entry name" value="Mitochondrial transcription termination factor-like"/>
    <property type="match status" value="1"/>
</dbReference>
<dbReference type="Gene3D" id="1.25.70.10">
    <property type="entry name" value="Transcription termination factor 3, mitochondrial"/>
    <property type="match status" value="2"/>
</dbReference>
<reference evidence="5" key="3">
    <citation type="journal article" date="2017" name="Nature">
        <title>Genome sequence of the progenitor of the wheat D genome Aegilops tauschii.</title>
        <authorList>
            <person name="Luo M.C."/>
            <person name="Gu Y.Q."/>
            <person name="Puiu D."/>
            <person name="Wang H."/>
            <person name="Twardziok S.O."/>
            <person name="Deal K.R."/>
            <person name="Huo N."/>
            <person name="Zhu T."/>
            <person name="Wang L."/>
            <person name="Wang Y."/>
            <person name="McGuire P.E."/>
            <person name="Liu S."/>
            <person name="Long H."/>
            <person name="Ramasamy R.K."/>
            <person name="Rodriguez J.C."/>
            <person name="Van S.L."/>
            <person name="Yuan L."/>
            <person name="Wang Z."/>
            <person name="Xia Z."/>
            <person name="Xiao L."/>
            <person name="Anderson O.D."/>
            <person name="Ouyang S."/>
            <person name="Liang Y."/>
            <person name="Zimin A.V."/>
            <person name="Pertea G."/>
            <person name="Qi P."/>
            <person name="Bennetzen J.L."/>
            <person name="Dai X."/>
            <person name="Dawson M.W."/>
            <person name="Muller H.G."/>
            <person name="Kugler K."/>
            <person name="Rivarola-Duarte L."/>
            <person name="Spannagl M."/>
            <person name="Mayer K.F.X."/>
            <person name="Lu F.H."/>
            <person name="Bevan M.W."/>
            <person name="Leroy P."/>
            <person name="Li P."/>
            <person name="You F.M."/>
            <person name="Sun Q."/>
            <person name="Liu Z."/>
            <person name="Lyons E."/>
            <person name="Wicker T."/>
            <person name="Salzberg S.L."/>
            <person name="Devos K.M."/>
            <person name="Dvorak J."/>
        </authorList>
    </citation>
    <scope>NUCLEOTIDE SEQUENCE [LARGE SCALE GENOMIC DNA]</scope>
    <source>
        <strain evidence="5">cv. AL8/78</strain>
    </source>
</reference>
<keyword evidence="2" id="KW-0804">Transcription</keyword>
<protein>
    <submittedName>
        <fullName evidence="5">Uncharacterized protein</fullName>
    </submittedName>
</protein>
<keyword evidence="6" id="KW-1185">Reference proteome</keyword>
<dbReference type="Proteomes" id="UP000015105">
    <property type="component" value="Chromosome 6D"/>
</dbReference>
<keyword evidence="2" id="KW-0805">Transcription regulation</keyword>
<feature type="compositionally biased region" description="Basic residues" evidence="4">
    <location>
        <begin position="29"/>
        <end position="45"/>
    </location>
</feature>
<reference evidence="5" key="5">
    <citation type="journal article" date="2021" name="G3 (Bethesda)">
        <title>Aegilops tauschii genome assembly Aet v5.0 features greater sequence contiguity and improved annotation.</title>
        <authorList>
            <person name="Wang L."/>
            <person name="Zhu T."/>
            <person name="Rodriguez J.C."/>
            <person name="Deal K.R."/>
            <person name="Dubcovsky J."/>
            <person name="McGuire P.E."/>
            <person name="Lux T."/>
            <person name="Spannagl M."/>
            <person name="Mayer K.F.X."/>
            <person name="Baldrich P."/>
            <person name="Meyers B.C."/>
            <person name="Huo N."/>
            <person name="Gu Y.Q."/>
            <person name="Zhou H."/>
            <person name="Devos K.M."/>
            <person name="Bennetzen J.L."/>
            <person name="Unver T."/>
            <person name="Budak H."/>
            <person name="Gulick P.J."/>
            <person name="Galiba G."/>
            <person name="Kalapos B."/>
            <person name="Nelson D.R."/>
            <person name="Li P."/>
            <person name="You F.M."/>
            <person name="Luo M.C."/>
            <person name="Dvorak J."/>
        </authorList>
    </citation>
    <scope>NUCLEOTIDE SEQUENCE [LARGE SCALE GENOMIC DNA]</scope>
    <source>
        <strain evidence="5">cv. AL8/78</strain>
    </source>
</reference>
<dbReference type="SMART" id="SM00733">
    <property type="entry name" value="Mterf"/>
    <property type="match status" value="5"/>
</dbReference>
<evidence type="ECO:0000313" key="6">
    <source>
        <dbReference type="Proteomes" id="UP000015105"/>
    </source>
</evidence>
<comment type="similarity">
    <text evidence="1">Belongs to the mTERF family.</text>
</comment>
<sequence length="446" mass="48851">GYIQVGLIGFLPGLAFKTMPTPHSAPLPQKRKKRARHQATNSRRRTSPLLPIAAGDVPYTGAMLRLRSCILTHLLSSPATHPAPSLHRLLSAAAPAVSQSPRFAVEDYLVDTCGLTRAQALKASTKLSHLKSPTNPGAVLAFLAGLGLSSADIAALVARDPQFLCAGVERTLSPVLARLTGLGLSRSEIARVASLAPRSFRSRSIVSGLEYYIPLFGSSESLLRGLKKFKYFLRSDLERVVKPNIELLRECGLGTSDIAKLCLAVPWLLSAKPERVQVMVACAERLGVPRGSGMFRHALKAVESLSEEKLAAKVEYIRNTFRWSDAEVGIALSKAPLMLTKSNQTLQSKSEFLISEMGMEPAYLAHRSVMLCFSLEGRVKPRCYVIKFLKANGLLDRHWTYLTIVTVAEKEFLEKFICPHKEAAPNLAEDYNAACRGEVPADFRFT</sequence>
<reference evidence="5" key="4">
    <citation type="submission" date="2019-03" db="UniProtKB">
        <authorList>
            <consortium name="EnsemblPlants"/>
        </authorList>
    </citation>
    <scope>IDENTIFICATION</scope>
</reference>
<evidence type="ECO:0000256" key="3">
    <source>
        <dbReference type="ARBA" id="ARBA00022946"/>
    </source>
</evidence>
<dbReference type="PANTHER" id="PTHR13068">
    <property type="entry name" value="CGI-12 PROTEIN-RELATED"/>
    <property type="match status" value="1"/>
</dbReference>
<keyword evidence="3" id="KW-0809">Transit peptide</keyword>
<dbReference type="EnsemblPlants" id="AET6Gv20162200.1">
    <property type="protein sequence ID" value="AET6Gv20162200.1"/>
    <property type="gene ID" value="AET6Gv20162200"/>
</dbReference>
<dbReference type="STRING" id="200361.A0A453MZQ8"/>
<dbReference type="InterPro" id="IPR038538">
    <property type="entry name" value="MTERF_sf"/>
</dbReference>
<name>A0A453MZQ8_AEGTS</name>
<dbReference type="Gramene" id="AET6Gv20162200.2">
    <property type="protein sequence ID" value="AET6Gv20162200.2"/>
    <property type="gene ID" value="AET6Gv20162200"/>
</dbReference>
<evidence type="ECO:0000256" key="2">
    <source>
        <dbReference type="ARBA" id="ARBA00022472"/>
    </source>
</evidence>
<dbReference type="GO" id="GO:0006353">
    <property type="term" value="P:DNA-templated transcription termination"/>
    <property type="evidence" value="ECO:0007669"/>
    <property type="project" value="UniProtKB-KW"/>
</dbReference>
<organism evidence="5 6">
    <name type="scientific">Aegilops tauschii subsp. strangulata</name>
    <name type="common">Goatgrass</name>
    <dbReference type="NCBI Taxonomy" id="200361"/>
    <lineage>
        <taxon>Eukaryota</taxon>
        <taxon>Viridiplantae</taxon>
        <taxon>Streptophyta</taxon>
        <taxon>Embryophyta</taxon>
        <taxon>Tracheophyta</taxon>
        <taxon>Spermatophyta</taxon>
        <taxon>Magnoliopsida</taxon>
        <taxon>Liliopsida</taxon>
        <taxon>Poales</taxon>
        <taxon>Poaceae</taxon>
        <taxon>BOP clade</taxon>
        <taxon>Pooideae</taxon>
        <taxon>Triticodae</taxon>
        <taxon>Triticeae</taxon>
        <taxon>Triticinae</taxon>
        <taxon>Aegilops</taxon>
    </lineage>
</organism>
<dbReference type="PANTHER" id="PTHR13068:SF149">
    <property type="entry name" value="LRP_ASNC FAMILY TRANSCRIPTIONAL REGULATOR"/>
    <property type="match status" value="1"/>
</dbReference>
<dbReference type="Pfam" id="PF02536">
    <property type="entry name" value="mTERF"/>
    <property type="match status" value="1"/>
</dbReference>
<feature type="region of interest" description="Disordered" evidence="4">
    <location>
        <begin position="21"/>
        <end position="45"/>
    </location>
</feature>
<accession>A0A453MZQ8</accession>
<keyword evidence="2" id="KW-0806">Transcription termination</keyword>
<dbReference type="AlphaFoldDB" id="A0A453MZQ8"/>
<proteinExistence type="inferred from homology"/>
<evidence type="ECO:0000313" key="5">
    <source>
        <dbReference type="EnsemblPlants" id="AET6Gv20162200.1"/>
    </source>
</evidence>
<dbReference type="InterPro" id="IPR003690">
    <property type="entry name" value="MTERF"/>
</dbReference>
<evidence type="ECO:0000256" key="4">
    <source>
        <dbReference type="SAM" id="MobiDB-lite"/>
    </source>
</evidence>
<reference evidence="6" key="2">
    <citation type="journal article" date="2017" name="Nat. Plants">
        <title>The Aegilops tauschii genome reveals multiple impacts of transposons.</title>
        <authorList>
            <person name="Zhao G."/>
            <person name="Zou C."/>
            <person name="Li K."/>
            <person name="Wang K."/>
            <person name="Li T."/>
            <person name="Gao L."/>
            <person name="Zhang X."/>
            <person name="Wang H."/>
            <person name="Yang Z."/>
            <person name="Liu X."/>
            <person name="Jiang W."/>
            <person name="Mao L."/>
            <person name="Kong X."/>
            <person name="Jiao Y."/>
            <person name="Jia J."/>
        </authorList>
    </citation>
    <scope>NUCLEOTIDE SEQUENCE [LARGE SCALE GENOMIC DNA]</scope>
    <source>
        <strain evidence="6">cv. AL8/78</strain>
    </source>
</reference>
<dbReference type="GO" id="GO:0003676">
    <property type="term" value="F:nucleic acid binding"/>
    <property type="evidence" value="ECO:0007669"/>
    <property type="project" value="InterPro"/>
</dbReference>
<evidence type="ECO:0000256" key="1">
    <source>
        <dbReference type="ARBA" id="ARBA00007692"/>
    </source>
</evidence>
<dbReference type="EnsemblPlants" id="AET6Gv20162200.2">
    <property type="protein sequence ID" value="AET6Gv20162200.2"/>
    <property type="gene ID" value="AET6Gv20162200"/>
</dbReference>
<dbReference type="Gramene" id="AET6Gv20162200.1">
    <property type="protein sequence ID" value="AET6Gv20162200.1"/>
    <property type="gene ID" value="AET6Gv20162200"/>
</dbReference>